<protein>
    <submittedName>
        <fullName evidence="2">Uncharacterized protein</fullName>
    </submittedName>
</protein>
<feature type="transmembrane region" description="Helical" evidence="1">
    <location>
        <begin position="42"/>
        <end position="63"/>
    </location>
</feature>
<reference evidence="3" key="1">
    <citation type="journal article" date="2017" name="Genome Biol.">
        <title>Comparative genomics reveals high biological diversity and specific adaptations in the industrially and medically important fungal genus Aspergillus.</title>
        <authorList>
            <person name="de Vries R.P."/>
            <person name="Riley R."/>
            <person name="Wiebenga A."/>
            <person name="Aguilar-Osorio G."/>
            <person name="Amillis S."/>
            <person name="Uchima C.A."/>
            <person name="Anderluh G."/>
            <person name="Asadollahi M."/>
            <person name="Askin M."/>
            <person name="Barry K."/>
            <person name="Battaglia E."/>
            <person name="Bayram O."/>
            <person name="Benocci T."/>
            <person name="Braus-Stromeyer S.A."/>
            <person name="Caldana C."/>
            <person name="Canovas D."/>
            <person name="Cerqueira G.C."/>
            <person name="Chen F."/>
            <person name="Chen W."/>
            <person name="Choi C."/>
            <person name="Clum A."/>
            <person name="Dos Santos R.A."/>
            <person name="Damasio A.R."/>
            <person name="Diallinas G."/>
            <person name="Emri T."/>
            <person name="Fekete E."/>
            <person name="Flipphi M."/>
            <person name="Freyberg S."/>
            <person name="Gallo A."/>
            <person name="Gournas C."/>
            <person name="Habgood R."/>
            <person name="Hainaut M."/>
            <person name="Harispe M.L."/>
            <person name="Henrissat B."/>
            <person name="Hilden K.S."/>
            <person name="Hope R."/>
            <person name="Hossain A."/>
            <person name="Karabika E."/>
            <person name="Karaffa L."/>
            <person name="Karanyi Z."/>
            <person name="Krasevec N."/>
            <person name="Kuo A."/>
            <person name="Kusch H."/>
            <person name="LaButti K."/>
            <person name="Lagendijk E.L."/>
            <person name="Lapidus A."/>
            <person name="Levasseur A."/>
            <person name="Lindquist E."/>
            <person name="Lipzen A."/>
            <person name="Logrieco A.F."/>
            <person name="MacCabe A."/>
            <person name="Maekelae M.R."/>
            <person name="Malavazi I."/>
            <person name="Melin P."/>
            <person name="Meyer V."/>
            <person name="Mielnichuk N."/>
            <person name="Miskei M."/>
            <person name="Molnar A.P."/>
            <person name="Mule G."/>
            <person name="Ngan C.Y."/>
            <person name="Orejas M."/>
            <person name="Orosz E."/>
            <person name="Ouedraogo J.P."/>
            <person name="Overkamp K.M."/>
            <person name="Park H.-S."/>
            <person name="Perrone G."/>
            <person name="Piumi F."/>
            <person name="Punt P.J."/>
            <person name="Ram A.F."/>
            <person name="Ramon A."/>
            <person name="Rauscher S."/>
            <person name="Record E."/>
            <person name="Riano-Pachon D.M."/>
            <person name="Robert V."/>
            <person name="Roehrig J."/>
            <person name="Ruller R."/>
            <person name="Salamov A."/>
            <person name="Salih N.S."/>
            <person name="Samson R.A."/>
            <person name="Sandor E."/>
            <person name="Sanguinetti M."/>
            <person name="Schuetze T."/>
            <person name="Sepcic K."/>
            <person name="Shelest E."/>
            <person name="Sherlock G."/>
            <person name="Sophianopoulou V."/>
            <person name="Squina F.M."/>
            <person name="Sun H."/>
            <person name="Susca A."/>
            <person name="Todd R.B."/>
            <person name="Tsang A."/>
            <person name="Unkles S.E."/>
            <person name="van de Wiele N."/>
            <person name="van Rossen-Uffink D."/>
            <person name="Oliveira J.V."/>
            <person name="Vesth T.C."/>
            <person name="Visser J."/>
            <person name="Yu J.-H."/>
            <person name="Zhou M."/>
            <person name="Andersen M.R."/>
            <person name="Archer D.B."/>
            <person name="Baker S.E."/>
            <person name="Benoit I."/>
            <person name="Brakhage A.A."/>
            <person name="Braus G.H."/>
            <person name="Fischer R."/>
            <person name="Frisvad J.C."/>
            <person name="Goldman G.H."/>
            <person name="Houbraken J."/>
            <person name="Oakley B."/>
            <person name="Pocsi I."/>
            <person name="Scazzocchio C."/>
            <person name="Seiboth B."/>
            <person name="vanKuyk P.A."/>
            <person name="Wortman J."/>
            <person name="Dyer P.S."/>
            <person name="Grigoriev I.V."/>
        </authorList>
    </citation>
    <scope>NUCLEOTIDE SEQUENCE [LARGE SCALE GENOMIC DNA]</scope>
    <source>
        <strain evidence="3">CBS 106.47</strain>
    </source>
</reference>
<name>A0A1M3TNL9_ASPLC</name>
<evidence type="ECO:0000256" key="1">
    <source>
        <dbReference type="SAM" id="Phobius"/>
    </source>
</evidence>
<gene>
    <name evidence="2" type="ORF">ASPFODRAFT_44029</name>
</gene>
<dbReference type="PROSITE" id="PS51257">
    <property type="entry name" value="PROKAR_LIPOPROTEIN"/>
    <property type="match status" value="1"/>
</dbReference>
<dbReference type="VEuPathDB" id="FungiDB:ASPFODRAFT_44029"/>
<proteinExistence type="predicted"/>
<dbReference type="Proteomes" id="UP000184063">
    <property type="component" value="Unassembled WGS sequence"/>
</dbReference>
<dbReference type="EMBL" id="KV878239">
    <property type="protein sequence ID" value="OJZ88375.1"/>
    <property type="molecule type" value="Genomic_DNA"/>
</dbReference>
<evidence type="ECO:0000313" key="3">
    <source>
        <dbReference type="Proteomes" id="UP000184063"/>
    </source>
</evidence>
<keyword evidence="1" id="KW-0812">Transmembrane</keyword>
<keyword evidence="1" id="KW-1133">Transmembrane helix</keyword>
<evidence type="ECO:0000313" key="2">
    <source>
        <dbReference type="EMBL" id="OJZ88375.1"/>
    </source>
</evidence>
<organism evidence="2 3">
    <name type="scientific">Aspergillus luchuensis (strain CBS 106.47)</name>
    <dbReference type="NCBI Taxonomy" id="1137211"/>
    <lineage>
        <taxon>Eukaryota</taxon>
        <taxon>Fungi</taxon>
        <taxon>Dikarya</taxon>
        <taxon>Ascomycota</taxon>
        <taxon>Pezizomycotina</taxon>
        <taxon>Eurotiomycetes</taxon>
        <taxon>Eurotiomycetidae</taxon>
        <taxon>Eurotiales</taxon>
        <taxon>Aspergillaceae</taxon>
        <taxon>Aspergillus</taxon>
        <taxon>Aspergillus subgen. Circumdati</taxon>
    </lineage>
</organism>
<dbReference type="AlphaFoldDB" id="A0A1M3TNL9"/>
<keyword evidence="1" id="KW-0472">Membrane</keyword>
<sequence>MLDAFRAVNFASTLSSGSGCLCCISRVCAIERNWPVTTLSGLPAWIFLVGLHGSCVVLGVWYLGRRNR</sequence>
<accession>A0A1M3TNL9</accession>